<dbReference type="Proteomes" id="UP000639643">
    <property type="component" value="Unassembled WGS sequence"/>
</dbReference>
<dbReference type="Gene3D" id="3.40.50.10810">
    <property type="entry name" value="Tandem AAA-ATPase domain"/>
    <property type="match status" value="1"/>
</dbReference>
<feature type="domain" description="Helicase ATP-binding" evidence="5">
    <location>
        <begin position="517"/>
        <end position="691"/>
    </location>
</feature>
<dbReference type="Pfam" id="PF00176">
    <property type="entry name" value="SNF2-rel_dom"/>
    <property type="match status" value="1"/>
</dbReference>
<dbReference type="AlphaFoldDB" id="A0A8H6J936"/>
<dbReference type="PROSITE" id="PS51194">
    <property type="entry name" value="HELICASE_CTER"/>
    <property type="match status" value="1"/>
</dbReference>
<evidence type="ECO:0000256" key="1">
    <source>
        <dbReference type="ARBA" id="ARBA00022741"/>
    </source>
</evidence>
<feature type="compositionally biased region" description="Polar residues" evidence="4">
    <location>
        <begin position="52"/>
        <end position="68"/>
    </location>
</feature>
<feature type="region of interest" description="Disordered" evidence="4">
    <location>
        <begin position="1"/>
        <end position="161"/>
    </location>
</feature>
<sequence>MDDIIDIDSSPPPISPPLGRSAKASTPSYKGKGVHHSSDFDELAEETIPCSPFQTQATQVINRTSLASQKKPPADIMSSSPSSRSIIEVPASSPLQPKQAKQPTVSSYFGSRLAPAGTRFQPPAKVVQPPPKAPKRPAEEPVLIEDSSDDEEERRGDIRPTSFKKHVLAYEYVPVDKLQKKIEEVAVAMGRTLPVQHYKEALDACHNNVSDAIGYLMDGKHLKSKHNTFVSATKPRESALGESKRSQESRPGRSLEPTRPKLLGRHLPSLPTPSRSTTPSPPKQKRRRLIQGRRPDRSPVSSQQTQEVNSGLDDLADELADDKVDDPIVIPDDGNDDDFDDEEEVNEAVKESLQDKAVKTINDSSIDDLSAMTNMKLDELKIIETKRPFYSIEDVQAVTLMKKSAARGRKSPKVAVGETLVDAIMEFTRSVNAIDDIVAECEKKANRVKQEMALWDIDFKGQKRTAQSASTDGDLPPTPRSFRAHKLAPPPIACQPKFMDGHCTMRPFQLFGLNWMSMLYNNGYGCILADEMGLGKTCQVISLICHLVENYEKSGEGERPWPNLVVVPPSTFSNWMVEFNRFAPDLSVLAYQGPQAQRREVAYDMLDHPEDYHVVLTTYTQVGSEEDLEALRELQPAAAIFDEGHKMKNPKTKIYKDLVKIKAGWRMLLTGTPVQNNLMEMLSLLNFIDPKMFNGRMDQLQFMFSQKVTIRDVNNGAFLYGERVSRARTILEPFILQRRKQQVLSDMPAKICNVSYCDLAPAQKELYEQYELLFKSGPVKKSTANGRQNDQNNSWMQLRKAAIHPQLFRRYFDDAKVEKMAKILMSEVPQSELQQPRLDHLIGELQNCSDFELHLWCRDYLCISHLDVPEGSWMESGKVAKLLELIHQYRDNGDRVLVFSKFAKVIEILREVLHSDGIKHCVLYGATEVAERQSLIDEFNEDTDITAFLLTTGAGGTGINLTSANKIIIFDQSDNPQDDIQAENRAHRLGQTRDVEVIRLLTSNTIEELIYKACQKKIELAEKVTGAVEEVGGKAAEENLEKEVRKMMTGQLTPT</sequence>
<dbReference type="Gene3D" id="3.40.50.300">
    <property type="entry name" value="P-loop containing nucleotide triphosphate hydrolases"/>
    <property type="match status" value="1"/>
</dbReference>
<dbReference type="GO" id="GO:0016787">
    <property type="term" value="F:hydrolase activity"/>
    <property type="evidence" value="ECO:0007669"/>
    <property type="project" value="UniProtKB-KW"/>
</dbReference>
<dbReference type="SMART" id="SM00490">
    <property type="entry name" value="HELICc"/>
    <property type="match status" value="1"/>
</dbReference>
<comment type="caution">
    <text evidence="7">The sequence shown here is derived from an EMBL/GenBank/DDBJ whole genome shotgun (WGS) entry which is preliminary data.</text>
</comment>
<feature type="compositionally biased region" description="Basic and acidic residues" evidence="4">
    <location>
        <begin position="234"/>
        <end position="259"/>
    </location>
</feature>
<protein>
    <submittedName>
        <fullName evidence="7">SNF2 family helicase</fullName>
    </submittedName>
</protein>
<evidence type="ECO:0000313" key="8">
    <source>
        <dbReference type="Proteomes" id="UP000639643"/>
    </source>
</evidence>
<dbReference type="GO" id="GO:0005524">
    <property type="term" value="F:ATP binding"/>
    <property type="evidence" value="ECO:0007669"/>
    <property type="project" value="InterPro"/>
</dbReference>
<dbReference type="InterPro" id="IPR001650">
    <property type="entry name" value="Helicase_C-like"/>
</dbReference>
<evidence type="ECO:0000259" key="6">
    <source>
        <dbReference type="PROSITE" id="PS51194"/>
    </source>
</evidence>
<dbReference type="CDD" id="cd18793">
    <property type="entry name" value="SF2_C_SNF"/>
    <property type="match status" value="1"/>
</dbReference>
<organism evidence="7 8">
    <name type="scientific">Colletotrichum musicola</name>
    <dbReference type="NCBI Taxonomy" id="2175873"/>
    <lineage>
        <taxon>Eukaryota</taxon>
        <taxon>Fungi</taxon>
        <taxon>Dikarya</taxon>
        <taxon>Ascomycota</taxon>
        <taxon>Pezizomycotina</taxon>
        <taxon>Sordariomycetes</taxon>
        <taxon>Hypocreomycetidae</taxon>
        <taxon>Glomerellales</taxon>
        <taxon>Glomerellaceae</taxon>
        <taxon>Colletotrichum</taxon>
        <taxon>Colletotrichum orchidearum species complex</taxon>
    </lineage>
</organism>
<evidence type="ECO:0000259" key="5">
    <source>
        <dbReference type="PROSITE" id="PS51192"/>
    </source>
</evidence>
<feature type="region of interest" description="Disordered" evidence="4">
    <location>
        <begin position="321"/>
        <end position="341"/>
    </location>
</feature>
<keyword evidence="8" id="KW-1185">Reference proteome</keyword>
<keyword evidence="7" id="KW-0347">Helicase</keyword>
<feature type="region of interest" description="Disordered" evidence="4">
    <location>
        <begin position="229"/>
        <end position="309"/>
    </location>
</feature>
<dbReference type="PANTHER" id="PTHR10799">
    <property type="entry name" value="SNF2/RAD54 HELICASE FAMILY"/>
    <property type="match status" value="1"/>
</dbReference>
<evidence type="ECO:0000256" key="2">
    <source>
        <dbReference type="ARBA" id="ARBA00022801"/>
    </source>
</evidence>
<dbReference type="SMART" id="SM00487">
    <property type="entry name" value="DEXDc"/>
    <property type="match status" value="1"/>
</dbReference>
<evidence type="ECO:0000256" key="3">
    <source>
        <dbReference type="ARBA" id="ARBA00022840"/>
    </source>
</evidence>
<dbReference type="InterPro" id="IPR027417">
    <property type="entry name" value="P-loop_NTPase"/>
</dbReference>
<dbReference type="InterPro" id="IPR038718">
    <property type="entry name" value="SNF2-like_sf"/>
</dbReference>
<gene>
    <name evidence="7" type="ORF">CMUS01_13938</name>
</gene>
<accession>A0A8H6J936</accession>
<evidence type="ECO:0000256" key="4">
    <source>
        <dbReference type="SAM" id="MobiDB-lite"/>
    </source>
</evidence>
<dbReference type="EMBL" id="WIGM01000938">
    <property type="protein sequence ID" value="KAF6808266.1"/>
    <property type="molecule type" value="Genomic_DNA"/>
</dbReference>
<keyword evidence="1" id="KW-0547">Nucleotide-binding</keyword>
<dbReference type="GO" id="GO:0004386">
    <property type="term" value="F:helicase activity"/>
    <property type="evidence" value="ECO:0007669"/>
    <property type="project" value="UniProtKB-KW"/>
</dbReference>
<dbReference type="InterPro" id="IPR014001">
    <property type="entry name" value="Helicase_ATP-bd"/>
</dbReference>
<proteinExistence type="predicted"/>
<dbReference type="InterPro" id="IPR049730">
    <property type="entry name" value="SNF2/RAD54-like_C"/>
</dbReference>
<dbReference type="PROSITE" id="PS51192">
    <property type="entry name" value="HELICASE_ATP_BIND_1"/>
    <property type="match status" value="1"/>
</dbReference>
<keyword evidence="2" id="KW-0378">Hydrolase</keyword>
<feature type="compositionally biased region" description="Low complexity" evidence="4">
    <location>
        <begin position="267"/>
        <end position="278"/>
    </location>
</feature>
<dbReference type="InterPro" id="IPR000330">
    <property type="entry name" value="SNF2_N"/>
</dbReference>
<feature type="domain" description="Helicase C-terminal" evidence="6">
    <location>
        <begin position="881"/>
        <end position="1048"/>
    </location>
</feature>
<feature type="compositionally biased region" description="Polar residues" evidence="4">
    <location>
        <begin position="93"/>
        <end position="109"/>
    </location>
</feature>
<reference evidence="7" key="1">
    <citation type="journal article" date="2020" name="Phytopathology">
        <title>Genome Sequence Resources of Colletotrichum truncatum, C. plurivorum, C. musicola, and C. sojae: Four Species Pathogenic to Soybean (Glycine max).</title>
        <authorList>
            <person name="Rogerio F."/>
            <person name="Boufleur T.R."/>
            <person name="Ciampi-Guillardi M."/>
            <person name="Sukno S.A."/>
            <person name="Thon M.R."/>
            <person name="Massola Junior N.S."/>
            <person name="Baroncelli R."/>
        </authorList>
    </citation>
    <scope>NUCLEOTIDE SEQUENCE</scope>
    <source>
        <strain evidence="7">LFN0074</strain>
    </source>
</reference>
<dbReference type="CDD" id="cd17919">
    <property type="entry name" value="DEXHc_Snf"/>
    <property type="match status" value="1"/>
</dbReference>
<evidence type="ECO:0000313" key="7">
    <source>
        <dbReference type="EMBL" id="KAF6808266.1"/>
    </source>
</evidence>
<dbReference type="OrthoDB" id="5857104at2759"/>
<keyword evidence="3" id="KW-0067">ATP-binding</keyword>
<name>A0A8H6J936_9PEZI</name>
<dbReference type="Pfam" id="PF00271">
    <property type="entry name" value="Helicase_C"/>
    <property type="match status" value="1"/>
</dbReference>
<dbReference type="SUPFAM" id="SSF52540">
    <property type="entry name" value="P-loop containing nucleoside triphosphate hydrolases"/>
    <property type="match status" value="2"/>
</dbReference>
<feature type="compositionally biased region" description="Acidic residues" evidence="4">
    <location>
        <begin position="142"/>
        <end position="152"/>
    </location>
</feature>
<feature type="compositionally biased region" description="Polar residues" evidence="4">
    <location>
        <begin position="299"/>
        <end position="309"/>
    </location>
</feature>